<dbReference type="CDD" id="cd15489">
    <property type="entry name" value="PHD_SF"/>
    <property type="match status" value="1"/>
</dbReference>
<dbReference type="EMBL" id="VJMJ01000141">
    <property type="protein sequence ID" value="KAF0731597.1"/>
    <property type="molecule type" value="Genomic_DNA"/>
</dbReference>
<feature type="compositionally biased region" description="Basic and acidic residues" evidence="1">
    <location>
        <begin position="158"/>
        <end position="175"/>
    </location>
</feature>
<feature type="compositionally biased region" description="Acidic residues" evidence="1">
    <location>
        <begin position="339"/>
        <end position="350"/>
    </location>
</feature>
<name>A0A6G0WVT2_9STRA</name>
<dbReference type="Proteomes" id="UP000481153">
    <property type="component" value="Unassembled WGS sequence"/>
</dbReference>
<feature type="compositionally biased region" description="Acidic residues" evidence="1">
    <location>
        <begin position="498"/>
        <end position="514"/>
    </location>
</feature>
<reference evidence="2 3" key="1">
    <citation type="submission" date="2019-07" db="EMBL/GenBank/DDBJ databases">
        <title>Genomics analysis of Aphanomyces spp. identifies a new class of oomycete effector associated with host adaptation.</title>
        <authorList>
            <person name="Gaulin E."/>
        </authorList>
    </citation>
    <scope>NUCLEOTIDE SEQUENCE [LARGE SCALE GENOMIC DNA]</scope>
    <source>
        <strain evidence="2 3">ATCC 201684</strain>
    </source>
</reference>
<proteinExistence type="predicted"/>
<evidence type="ECO:0000256" key="1">
    <source>
        <dbReference type="SAM" id="MobiDB-lite"/>
    </source>
</evidence>
<feature type="compositionally biased region" description="Low complexity" evidence="1">
    <location>
        <begin position="471"/>
        <end position="492"/>
    </location>
</feature>
<feature type="region of interest" description="Disordered" evidence="1">
    <location>
        <begin position="55"/>
        <end position="104"/>
    </location>
</feature>
<feature type="compositionally biased region" description="Acidic residues" evidence="1">
    <location>
        <begin position="541"/>
        <end position="557"/>
    </location>
</feature>
<gene>
    <name evidence="2" type="ORF">Ae201684_011217</name>
</gene>
<feature type="region of interest" description="Disordered" evidence="1">
    <location>
        <begin position="150"/>
        <end position="186"/>
    </location>
</feature>
<dbReference type="AlphaFoldDB" id="A0A6G0WVT2"/>
<protein>
    <submittedName>
        <fullName evidence="2">Uncharacterized protein</fullName>
    </submittedName>
</protein>
<feature type="region of interest" description="Disordered" evidence="1">
    <location>
        <begin position="430"/>
        <end position="604"/>
    </location>
</feature>
<keyword evidence="3" id="KW-1185">Reference proteome</keyword>
<feature type="compositionally biased region" description="Basic and acidic residues" evidence="1">
    <location>
        <begin position="72"/>
        <end position="81"/>
    </location>
</feature>
<sequence length="673" mass="74132">MPRRRGKQCLACGIPVYTKEFAQETKYCERCSITLALSREQAITALRSRKLKAKAKDTTDAVEVLSSDEELERQRAKKLEEAEVISDDESSEEEPIPEDFRENDSRVEATDGHGLFEAETATDSGHPTLSSRSFMRHRFRIKDFPAMNLSEAEEDSAAEDRQPAKGKKRPADTKSSKTSSKKQNRSNAEFSAAYLHYIQNPDDYAASDYESGDDDDLDDDNYAMNGKVVNLCSGDEASDNSDTEDEAYNIRERTSRVVPDEPCFLCESKTAPDNSKQGRVQCPDCDAVYHRSCAIEYGKEAVCWLCEDDDLIDDSELTEADRITTAEIFGVFHVKEERVETEDEGDDDNEEAAKQPQPQEEEAVPDASQVKQTILAGWKKFLEDHTAKFDSDFQTVTRAIEASNGFKTNLETDLHKLFQHYTNEQAKVEELEKKKGSSEASVDAALPENNATADKPSSTPSSPAKETNSKSTTPSEATTEATVATESATSSDATDKSDDADEVEIVEAIDDEDVEKTTQAPEITPEKATTTEIPLTTIDLTGDDDKPDEVKDDEDVVAIDPPPVIQPSQASPLKTTPTEATTTAPPPKELEEASPSRIDNPLADTTPVKEVVRVVKPKKRIALMTIPPPSASVQPEPSSSLSSTKIVPPVEPTTQKQRPRDPRLKVSSSECTI</sequence>
<feature type="region of interest" description="Disordered" evidence="1">
    <location>
        <begin position="336"/>
        <end position="369"/>
    </location>
</feature>
<feature type="compositionally biased region" description="Acidic residues" evidence="1">
    <location>
        <begin position="82"/>
        <end position="97"/>
    </location>
</feature>
<accession>A0A6G0WVT2</accession>
<dbReference type="VEuPathDB" id="FungiDB:AeMF1_014874"/>
<organism evidence="2 3">
    <name type="scientific">Aphanomyces euteiches</name>
    <dbReference type="NCBI Taxonomy" id="100861"/>
    <lineage>
        <taxon>Eukaryota</taxon>
        <taxon>Sar</taxon>
        <taxon>Stramenopiles</taxon>
        <taxon>Oomycota</taxon>
        <taxon>Saprolegniomycetes</taxon>
        <taxon>Saprolegniales</taxon>
        <taxon>Verrucalvaceae</taxon>
        <taxon>Aphanomyces</taxon>
    </lineage>
</organism>
<evidence type="ECO:0000313" key="3">
    <source>
        <dbReference type="Proteomes" id="UP000481153"/>
    </source>
</evidence>
<feature type="compositionally biased region" description="Polar residues" evidence="1">
    <location>
        <begin position="517"/>
        <end position="534"/>
    </location>
</feature>
<comment type="caution">
    <text evidence="2">The sequence shown here is derived from an EMBL/GenBank/DDBJ whole genome shotgun (WGS) entry which is preliminary data.</text>
</comment>
<feature type="compositionally biased region" description="Low complexity" evidence="1">
    <location>
        <begin position="631"/>
        <end position="643"/>
    </location>
</feature>
<evidence type="ECO:0000313" key="2">
    <source>
        <dbReference type="EMBL" id="KAF0731597.1"/>
    </source>
</evidence>
<feature type="compositionally biased region" description="Polar residues" evidence="1">
    <location>
        <begin position="449"/>
        <end position="470"/>
    </location>
</feature>
<feature type="region of interest" description="Disordered" evidence="1">
    <location>
        <begin position="623"/>
        <end position="673"/>
    </location>
</feature>
<feature type="compositionally biased region" description="Low complexity" evidence="1">
    <location>
        <begin position="572"/>
        <end position="583"/>
    </location>
</feature>